<keyword evidence="2" id="KW-1185">Reference proteome</keyword>
<gene>
    <name evidence="1" type="ORF">NM208_g3440</name>
</gene>
<evidence type="ECO:0000313" key="1">
    <source>
        <dbReference type="EMBL" id="KAJ3543707.1"/>
    </source>
</evidence>
<reference evidence="1" key="1">
    <citation type="submission" date="2022-08" db="EMBL/GenBank/DDBJ databases">
        <title>Genome Sequence of Fusarium decemcellulare.</title>
        <authorList>
            <person name="Buettner E."/>
        </authorList>
    </citation>
    <scope>NUCLEOTIDE SEQUENCE</scope>
    <source>
        <strain evidence="1">Babe19</strain>
    </source>
</reference>
<evidence type="ECO:0000313" key="2">
    <source>
        <dbReference type="Proteomes" id="UP001148629"/>
    </source>
</evidence>
<accession>A0ACC1SPM5</accession>
<protein>
    <submittedName>
        <fullName evidence="1">Uncharacterized protein</fullName>
    </submittedName>
</protein>
<sequence length="239" mass="26829">METFPLSLPSTHQETICDDTDSESSASPTGSSLTNQTATKKKRRAAWGRELPQPRTNIPRRQRAKTADEREQREIERVLRNRRSARNSRDRKRLELETLQKRVAELEETLMVYRGMNASLLKDVGQMGQRIDIDIQRCLMPYASQYSQLSLCQGTKTVEDGHLQDASALYPPAEVIDPLMAPEVLTPLANPLLGNEMNPLVVDDCPHRTTAHLVGFSSPEYLDASDLQEIGDPMTANIS</sequence>
<comment type="caution">
    <text evidence="1">The sequence shown here is derived from an EMBL/GenBank/DDBJ whole genome shotgun (WGS) entry which is preliminary data.</text>
</comment>
<dbReference type="Proteomes" id="UP001148629">
    <property type="component" value="Unassembled WGS sequence"/>
</dbReference>
<organism evidence="1 2">
    <name type="scientific">Fusarium decemcellulare</name>
    <dbReference type="NCBI Taxonomy" id="57161"/>
    <lineage>
        <taxon>Eukaryota</taxon>
        <taxon>Fungi</taxon>
        <taxon>Dikarya</taxon>
        <taxon>Ascomycota</taxon>
        <taxon>Pezizomycotina</taxon>
        <taxon>Sordariomycetes</taxon>
        <taxon>Hypocreomycetidae</taxon>
        <taxon>Hypocreales</taxon>
        <taxon>Nectriaceae</taxon>
        <taxon>Fusarium</taxon>
        <taxon>Fusarium decemcellulare species complex</taxon>
    </lineage>
</organism>
<dbReference type="EMBL" id="JANRMS010000232">
    <property type="protein sequence ID" value="KAJ3543707.1"/>
    <property type="molecule type" value="Genomic_DNA"/>
</dbReference>
<name>A0ACC1SPM5_9HYPO</name>
<proteinExistence type="predicted"/>